<dbReference type="Pfam" id="PF03575">
    <property type="entry name" value="Peptidase_S51"/>
    <property type="match status" value="1"/>
</dbReference>
<dbReference type="Gene3D" id="3.40.50.880">
    <property type="match status" value="1"/>
</dbReference>
<dbReference type="CDD" id="cd03145">
    <property type="entry name" value="GAT1_cyanophycinase"/>
    <property type="match status" value="1"/>
</dbReference>
<accession>A0ABP8SPU5</accession>
<keyword evidence="7" id="KW-0378">Hydrolase</keyword>
<keyword evidence="6" id="KW-0645">Protease</keyword>
<comment type="similarity">
    <text evidence="3">Belongs to the peptidase S51 family.</text>
</comment>
<keyword evidence="10" id="KW-1185">Reference proteome</keyword>
<dbReference type="PANTHER" id="PTHR36175">
    <property type="entry name" value="CYANOPHYCINASE"/>
    <property type="match status" value="1"/>
</dbReference>
<dbReference type="InterPro" id="IPR029062">
    <property type="entry name" value="Class_I_gatase-like"/>
</dbReference>
<protein>
    <recommendedName>
        <fullName evidence="5">Cyanophycinase</fullName>
        <ecNumber evidence="4">3.4.15.6</ecNumber>
    </recommendedName>
</protein>
<dbReference type="InterPro" id="IPR005320">
    <property type="entry name" value="Peptidase_S51"/>
</dbReference>
<keyword evidence="8" id="KW-0720">Serine protease</keyword>
<evidence type="ECO:0000256" key="5">
    <source>
        <dbReference type="ARBA" id="ARBA00015719"/>
    </source>
</evidence>
<evidence type="ECO:0000313" key="10">
    <source>
        <dbReference type="Proteomes" id="UP001500307"/>
    </source>
</evidence>
<sequence>MVVIGGGEQRASDGTGILERFVDLSGGPRARIVVITTASGEPRRVESEYLEVFDALGVEHVCALRLEDREQANSAHARGVLTAATGVFFAGGDQFRIAAVLGGTRVDSLLHARVRDGLVLAGTSAGAAMMSSTMVLGGEGVGVNTGSVRTGPGMEFLPRLLIDMHFAERGRLTRLLSAVANFPHELGVGIDEDTALVVEGERFEVIGSGSVTMVDAGPANHVEVLAGPHGPIGIIGARLHVLPAGYTFELNDREPCIVRTGDGADGGRTAS</sequence>
<proteinExistence type="inferred from homology"/>
<comment type="function">
    <text evidence="2">Exopeptidase that catalyzes the hydrolytic cleavage of multi-L-arginyl-poly-L-aspartic acid (cyanophycin; a water-insoluble reserve polymer) into aspartate-arginine dipeptides.</text>
</comment>
<dbReference type="NCBIfam" id="TIGR02069">
    <property type="entry name" value="cyanophycinase"/>
    <property type="match status" value="1"/>
</dbReference>
<dbReference type="SUPFAM" id="SSF52317">
    <property type="entry name" value="Class I glutamine amidotransferase-like"/>
    <property type="match status" value="1"/>
</dbReference>
<dbReference type="PANTHER" id="PTHR36175:SF1">
    <property type="entry name" value="CYANOPHYCINASE"/>
    <property type="match status" value="1"/>
</dbReference>
<dbReference type="RefSeq" id="WP_346120573.1">
    <property type="nucleotide sequence ID" value="NZ_BAABGU010000017.1"/>
</dbReference>
<evidence type="ECO:0000256" key="2">
    <source>
        <dbReference type="ARBA" id="ARBA00002039"/>
    </source>
</evidence>
<evidence type="ECO:0000256" key="6">
    <source>
        <dbReference type="ARBA" id="ARBA00022670"/>
    </source>
</evidence>
<reference evidence="10" key="1">
    <citation type="journal article" date="2019" name="Int. J. Syst. Evol. Microbiol.">
        <title>The Global Catalogue of Microorganisms (GCM) 10K type strain sequencing project: providing services to taxonomists for standard genome sequencing and annotation.</title>
        <authorList>
            <consortium name="The Broad Institute Genomics Platform"/>
            <consortium name="The Broad Institute Genome Sequencing Center for Infectious Disease"/>
            <person name="Wu L."/>
            <person name="Ma J."/>
        </authorList>
    </citation>
    <scope>NUCLEOTIDE SEQUENCE [LARGE SCALE GENOMIC DNA]</scope>
    <source>
        <strain evidence="10">JCM 3175</strain>
    </source>
</reference>
<dbReference type="EC" id="3.4.15.6" evidence="4"/>
<dbReference type="InterPro" id="IPR011811">
    <property type="entry name" value="Peptidase_S51_cyanophycinase"/>
</dbReference>
<evidence type="ECO:0000313" key="9">
    <source>
        <dbReference type="EMBL" id="GAA4571881.1"/>
    </source>
</evidence>
<comment type="catalytic activity">
    <reaction evidence="1">
        <text>[L-4-(L-arginin-2-N-yl)aspartate](n) + H2O = [L-4-(L-arginin-2-N-yl)aspartate](n-1) + L-4-(L-arginin-2-N-yl)aspartate</text>
        <dbReference type="Rhea" id="RHEA:12845"/>
        <dbReference type="Rhea" id="RHEA-COMP:13728"/>
        <dbReference type="Rhea" id="RHEA-COMP:13734"/>
        <dbReference type="ChEBI" id="CHEBI:15377"/>
        <dbReference type="ChEBI" id="CHEBI:137986"/>
        <dbReference type="ChEBI" id="CHEBI:137991"/>
        <dbReference type="EC" id="3.4.15.6"/>
    </reaction>
</comment>
<gene>
    <name evidence="9" type="ORF">GCM10023176_33540</name>
</gene>
<evidence type="ECO:0000256" key="8">
    <source>
        <dbReference type="ARBA" id="ARBA00022825"/>
    </source>
</evidence>
<comment type="caution">
    <text evidence="9">The sequence shown here is derived from an EMBL/GenBank/DDBJ whole genome shotgun (WGS) entry which is preliminary data.</text>
</comment>
<dbReference type="Proteomes" id="UP001500307">
    <property type="component" value="Unassembled WGS sequence"/>
</dbReference>
<dbReference type="PIRSF" id="PIRSF032067">
    <property type="entry name" value="Cyanophycinase"/>
    <property type="match status" value="1"/>
</dbReference>
<organism evidence="9 10">
    <name type="scientific">Micromonospora coerulea</name>
    <dbReference type="NCBI Taxonomy" id="47856"/>
    <lineage>
        <taxon>Bacteria</taxon>
        <taxon>Bacillati</taxon>
        <taxon>Actinomycetota</taxon>
        <taxon>Actinomycetes</taxon>
        <taxon>Micromonosporales</taxon>
        <taxon>Micromonosporaceae</taxon>
        <taxon>Micromonospora</taxon>
    </lineage>
</organism>
<evidence type="ECO:0000256" key="7">
    <source>
        <dbReference type="ARBA" id="ARBA00022801"/>
    </source>
</evidence>
<evidence type="ECO:0000256" key="4">
    <source>
        <dbReference type="ARBA" id="ARBA00013115"/>
    </source>
</evidence>
<evidence type="ECO:0000256" key="1">
    <source>
        <dbReference type="ARBA" id="ARBA00001092"/>
    </source>
</evidence>
<dbReference type="EMBL" id="BAABGU010000017">
    <property type="protein sequence ID" value="GAA4571881.1"/>
    <property type="molecule type" value="Genomic_DNA"/>
</dbReference>
<name>A0ABP8SPU5_9ACTN</name>
<evidence type="ECO:0000256" key="3">
    <source>
        <dbReference type="ARBA" id="ARBA00006534"/>
    </source>
</evidence>